<evidence type="ECO:0000256" key="6">
    <source>
        <dbReference type="ARBA" id="ARBA00022927"/>
    </source>
</evidence>
<keyword evidence="5" id="KW-0509">mRNA transport</keyword>
<dbReference type="GO" id="GO:0000973">
    <property type="term" value="P:post-transcriptional tethering of RNA polymerase II gene DNA at nuclear periphery"/>
    <property type="evidence" value="ECO:0007669"/>
    <property type="project" value="TreeGrafter"/>
</dbReference>
<feature type="compositionally biased region" description="Polar residues" evidence="10">
    <location>
        <begin position="241"/>
        <end position="250"/>
    </location>
</feature>
<keyword evidence="13" id="KW-1185">Reference proteome</keyword>
<evidence type="ECO:0000256" key="8">
    <source>
        <dbReference type="ARBA" id="ARBA00023132"/>
    </source>
</evidence>
<keyword evidence="4" id="KW-0068">Autocatalytic cleavage</keyword>
<feature type="compositionally biased region" description="Polar residues" evidence="10">
    <location>
        <begin position="609"/>
        <end position="628"/>
    </location>
</feature>
<evidence type="ECO:0000313" key="13">
    <source>
        <dbReference type="Proteomes" id="UP000481861"/>
    </source>
</evidence>
<feature type="region of interest" description="Disordered" evidence="10">
    <location>
        <begin position="214"/>
        <end position="250"/>
    </location>
</feature>
<reference evidence="12 13" key="1">
    <citation type="submission" date="2020-01" db="EMBL/GenBank/DDBJ databases">
        <authorList>
            <consortium name="DOE Joint Genome Institute"/>
            <person name="Haridas S."/>
            <person name="Albert R."/>
            <person name="Binder M."/>
            <person name="Bloem J."/>
            <person name="Labutti K."/>
            <person name="Salamov A."/>
            <person name="Andreopoulos B."/>
            <person name="Baker S.E."/>
            <person name="Barry K."/>
            <person name="Bills G."/>
            <person name="Bluhm B.H."/>
            <person name="Cannon C."/>
            <person name="Castanera R."/>
            <person name="Culley D.E."/>
            <person name="Daum C."/>
            <person name="Ezra D."/>
            <person name="Gonzalez J.B."/>
            <person name="Henrissat B."/>
            <person name="Kuo A."/>
            <person name="Liang C."/>
            <person name="Lipzen A."/>
            <person name="Lutzoni F."/>
            <person name="Magnuson J."/>
            <person name="Mondo S."/>
            <person name="Nolan M."/>
            <person name="Ohm R."/>
            <person name="Pangilinan J."/>
            <person name="Park H.-J.H."/>
            <person name="Ramirez L."/>
            <person name="Alfaro M."/>
            <person name="Sun H."/>
            <person name="Tritt A."/>
            <person name="Yoshinaga Y."/>
            <person name="Zwiers L.-H.L."/>
            <person name="Turgeon B.G."/>
            <person name="Goodwin S.B."/>
            <person name="Spatafora J.W."/>
            <person name="Crous P.W."/>
            <person name="Grigoriev I.V."/>
        </authorList>
    </citation>
    <scope>NUCLEOTIDE SEQUENCE [LARGE SCALE GENOMIC DNA]</scope>
    <source>
        <strain evidence="12 13">CBS 611.86</strain>
    </source>
</reference>
<evidence type="ECO:0000256" key="10">
    <source>
        <dbReference type="SAM" id="MobiDB-lite"/>
    </source>
</evidence>
<dbReference type="Gene3D" id="1.25.40.690">
    <property type="match status" value="1"/>
</dbReference>
<dbReference type="InterPro" id="IPR021967">
    <property type="entry name" value="Nup98_C"/>
</dbReference>
<feature type="compositionally biased region" description="Acidic residues" evidence="10">
    <location>
        <begin position="1095"/>
        <end position="1113"/>
    </location>
</feature>
<organism evidence="12 13">
    <name type="scientific">Massariosphaeria phaeospora</name>
    <dbReference type="NCBI Taxonomy" id="100035"/>
    <lineage>
        <taxon>Eukaryota</taxon>
        <taxon>Fungi</taxon>
        <taxon>Dikarya</taxon>
        <taxon>Ascomycota</taxon>
        <taxon>Pezizomycotina</taxon>
        <taxon>Dothideomycetes</taxon>
        <taxon>Pleosporomycetidae</taxon>
        <taxon>Pleosporales</taxon>
        <taxon>Pleosporales incertae sedis</taxon>
        <taxon>Massariosphaeria</taxon>
    </lineage>
</organism>
<dbReference type="GO" id="GO:0017056">
    <property type="term" value="F:structural constituent of nuclear pore"/>
    <property type="evidence" value="ECO:0007669"/>
    <property type="project" value="InterPro"/>
</dbReference>
<feature type="compositionally biased region" description="Basic and acidic residues" evidence="10">
    <location>
        <begin position="1204"/>
        <end position="1213"/>
    </location>
</feature>
<feature type="compositionally biased region" description="Polar residues" evidence="10">
    <location>
        <begin position="686"/>
        <end position="696"/>
    </location>
</feature>
<evidence type="ECO:0000256" key="3">
    <source>
        <dbReference type="ARBA" id="ARBA00022448"/>
    </source>
</evidence>
<dbReference type="InterPro" id="IPR025574">
    <property type="entry name" value="Nucleoporin_FG_rpt"/>
</dbReference>
<evidence type="ECO:0000259" key="11">
    <source>
        <dbReference type="PROSITE" id="PS51434"/>
    </source>
</evidence>
<proteinExistence type="inferred from homology"/>
<evidence type="ECO:0000256" key="2">
    <source>
        <dbReference type="ARBA" id="ARBA00008926"/>
    </source>
</evidence>
<feature type="compositionally biased region" description="Basic and acidic residues" evidence="10">
    <location>
        <begin position="1291"/>
        <end position="1302"/>
    </location>
</feature>
<gene>
    <name evidence="12" type="ORF">BDV95DRAFT_503780</name>
</gene>
<feature type="compositionally biased region" description="Low complexity" evidence="10">
    <location>
        <begin position="548"/>
        <end position="560"/>
    </location>
</feature>
<feature type="compositionally biased region" description="Low complexity" evidence="10">
    <location>
        <begin position="520"/>
        <end position="529"/>
    </location>
</feature>
<protein>
    <submittedName>
        <fullName evidence="12">Nuclear protein 96-domain-containing protein</fullName>
    </submittedName>
</protein>
<feature type="domain" description="Peptidase S59" evidence="11">
    <location>
        <begin position="952"/>
        <end position="1089"/>
    </location>
</feature>
<comment type="similarity">
    <text evidence="2">Belongs to the nucleoporin GLFG family.</text>
</comment>
<dbReference type="GO" id="GO:0034398">
    <property type="term" value="P:telomere tethering at nuclear periphery"/>
    <property type="evidence" value="ECO:0007669"/>
    <property type="project" value="TreeGrafter"/>
</dbReference>
<feature type="compositionally biased region" description="Polar residues" evidence="10">
    <location>
        <begin position="886"/>
        <end position="899"/>
    </location>
</feature>
<feature type="compositionally biased region" description="Low complexity" evidence="10">
    <location>
        <begin position="648"/>
        <end position="682"/>
    </location>
</feature>
<evidence type="ECO:0000256" key="4">
    <source>
        <dbReference type="ARBA" id="ARBA00022813"/>
    </source>
</evidence>
<feature type="compositionally biased region" description="Acidic residues" evidence="10">
    <location>
        <begin position="1176"/>
        <end position="1186"/>
    </location>
</feature>
<feature type="compositionally biased region" description="Polar residues" evidence="10">
    <location>
        <begin position="1310"/>
        <end position="1322"/>
    </location>
</feature>
<keyword evidence="8" id="KW-0906">Nuclear pore complex</keyword>
<comment type="subcellular location">
    <subcellularLocation>
        <location evidence="1">Nucleus</location>
        <location evidence="1">Nuclear pore complex</location>
    </subcellularLocation>
</comment>
<dbReference type="Proteomes" id="UP000481861">
    <property type="component" value="Unassembled WGS sequence"/>
</dbReference>
<evidence type="ECO:0000256" key="7">
    <source>
        <dbReference type="ARBA" id="ARBA00023010"/>
    </source>
</evidence>
<dbReference type="Gene3D" id="1.10.10.2360">
    <property type="match status" value="1"/>
</dbReference>
<feature type="compositionally biased region" description="Low complexity" evidence="10">
    <location>
        <begin position="474"/>
        <end position="486"/>
    </location>
</feature>
<keyword evidence="3" id="KW-0813">Transport</keyword>
<feature type="region of interest" description="Disordered" evidence="10">
    <location>
        <begin position="1093"/>
        <end position="1253"/>
    </location>
</feature>
<dbReference type="Pfam" id="PF04096">
    <property type="entry name" value="Nucleoporin2"/>
    <property type="match status" value="1"/>
</dbReference>
<feature type="region of interest" description="Disordered" evidence="10">
    <location>
        <begin position="883"/>
        <end position="930"/>
    </location>
</feature>
<dbReference type="SUPFAM" id="SSF82215">
    <property type="entry name" value="C-terminal autoproteolytic domain of nucleoporin nup98"/>
    <property type="match status" value="1"/>
</dbReference>
<dbReference type="Pfam" id="PF13634">
    <property type="entry name" value="Nucleoporin_FG"/>
    <property type="match status" value="4"/>
</dbReference>
<feature type="compositionally biased region" description="Polar residues" evidence="10">
    <location>
        <begin position="1129"/>
        <end position="1153"/>
    </location>
</feature>
<dbReference type="InterPro" id="IPR036903">
    <property type="entry name" value="Nup98_auto-Pept-S59_dom_sf"/>
</dbReference>
<keyword evidence="6" id="KW-0653">Protein transport</keyword>
<keyword evidence="9" id="KW-0539">Nucleus</keyword>
<name>A0A7C8M6B2_9PLEO</name>
<feature type="compositionally biased region" description="Gly residues" evidence="10">
    <location>
        <begin position="214"/>
        <end position="235"/>
    </location>
</feature>
<evidence type="ECO:0000256" key="1">
    <source>
        <dbReference type="ARBA" id="ARBA00004567"/>
    </source>
</evidence>
<dbReference type="PROSITE" id="PS51434">
    <property type="entry name" value="NUP_C"/>
    <property type="match status" value="1"/>
</dbReference>
<feature type="region of interest" description="Disordered" evidence="10">
    <location>
        <begin position="423"/>
        <end position="696"/>
    </location>
</feature>
<dbReference type="EMBL" id="JAADJZ010000025">
    <property type="protein sequence ID" value="KAF2866983.1"/>
    <property type="molecule type" value="Genomic_DNA"/>
</dbReference>
<feature type="region of interest" description="Disordered" evidence="10">
    <location>
        <begin position="1288"/>
        <end position="1324"/>
    </location>
</feature>
<dbReference type="PANTHER" id="PTHR23198">
    <property type="entry name" value="NUCLEOPORIN"/>
    <property type="match status" value="1"/>
</dbReference>
<feature type="compositionally biased region" description="Polar residues" evidence="10">
    <location>
        <begin position="1215"/>
        <end position="1240"/>
    </location>
</feature>
<dbReference type="GO" id="GO:0003723">
    <property type="term" value="F:RNA binding"/>
    <property type="evidence" value="ECO:0007669"/>
    <property type="project" value="TreeGrafter"/>
</dbReference>
<dbReference type="GO" id="GO:0006606">
    <property type="term" value="P:protein import into nucleus"/>
    <property type="evidence" value="ECO:0007669"/>
    <property type="project" value="TreeGrafter"/>
</dbReference>
<dbReference type="GO" id="GO:0006405">
    <property type="term" value="P:RNA export from nucleus"/>
    <property type="evidence" value="ECO:0007669"/>
    <property type="project" value="TreeGrafter"/>
</dbReference>
<dbReference type="GO" id="GO:0044614">
    <property type="term" value="C:nuclear pore cytoplasmic filaments"/>
    <property type="evidence" value="ECO:0007669"/>
    <property type="project" value="TreeGrafter"/>
</dbReference>
<dbReference type="InterPro" id="IPR037665">
    <property type="entry name" value="Nucleoporin_S59-like"/>
</dbReference>
<sequence length="2057" mass="217684">MSFGSGGFGGFGSTNTNNQPSFGAGFGANNNNNNSSGKYSFGSTTNTGASMFGQSNNNNTGGMFGGGANTSATFGGGGGGTSNLCASMSRHRSRLSPSRSGFYARDSFLWCASDKTHSSRSMSGFGNNTNTSFGSKPFGASTGGGLFGNNTSSGSTFGGGFGASANNTTPAFGGGGNTGGGLFGQNKPGFGASTSGAATGTSLFGGGGGGSNTGGGFGSTNTTGGFGASTGGGFGANNSTPPNNGTANTAWTLHSEKEPGANSSTQQYQTITFVPPYEKYSLEELRLVDYNQGRRYGNQNGQGGAFGQSSGFGGFGANANPASGFGANTSNNNTTSGGLFGGNTANTGSTFGSGTGAFGNTQNASGGGGLFGQNKTGGMFGATPASQPSGGGGLFGNTASNTGGFGSGGSGFGASAAGGGGGGGGLFGQTNQNQTQSKPFGGFGSSAPAPTPFGGAGTSGGFGTAANQSGGLFGQQNQAPNQQTTNTGGGLFGNTGSSFGQTQQTQPQPSTGLFGGGFGQNNQQNQQNQPKTGGLFGSSTATTGGLFGQNNQQPQQSSGAGLFGNTASQNTGSSLFGQKPAATGSSLFGNTATNTGGSTGGLFGASGTQNNPQNTGSSLFGQQNQQKSAGVFGGATANTNTGGGIFGSLGQSNNNNNSNLGNSLFSSQQQQQPQQPSMNNSLFGASGSSLLQTSMNTNPYGNDSLFTGIVTPTQSPGPLATPLSSSQKHKKAAILPQHKLNPSASTRLLTPQGRRTGGYGFTYSTYGTPNSASSQTSPGFSGSYNGSLTRSLGKSLSVSNLRNSYTPETSILAPGAFSTNGRTFGSGSLKKLNINRAINGRTPLFEDLPDKNREKRVSFAGADVDTSSMNGSSSNGGALVLHAESSETSPGDSPATVNGDSVKGTAGRPEMTQAHGGELTPVPEIEIDVPLRRRRTTASLNLQNGKAIDPTPGAYWCTPILEQLRKLSKRELENVPNFEVGRDLIGKIQFNQGKPVDLSGVDLDKLLGDIVRLDHRNASVYGDTCSAQKPPRGTGLNQPSRIILGNSWPRNKAGKKDQKHLERLKRVSGTQFEKYLATTGEWIFTVPHFSSYGLNDDDYSDDEAEEDDEDDSSSEGSSGLSPPPDTPAQLGSNQTSGTPQDGSFASPTQSSPDDTFDFKKGMPKRASVPGGYGDEVGYEEEDDEMEDTRGESFLGERSVGPLDGQRDADHIEDSGSGSAQDQNIAGSVSGPVRTTEQTAAKASDPFKNSLKPKSILKASQSMRPNFGTPSKGHLVFNDDWASQLQRTISPKKQDRQALRESQGDVLQARDGNTTNFAQSTSGRPIASAMDLMDSLFGETEKPKLGMSKRTGRGIEVSIKYDALELDVTYLPYPKRPKTSRDLNELSEADQDFHNCSKPRFSETGTLTFASKGSVALEIGLYRSALPPIVGAHKDIRFAKLPTFDDATPATLTVQKEWSEVSSGDGVPSVRLIIRQSDPTNPTDDPESHRLSFAKMADAVDISTAAGVHEQQAWRLLSVLFDDRHQAPSDMTQGSFQQNKERYRKEQLSNFWMELVSSAAERDAENARNAEEKAIAYLSRNDVVEACYALTKGLDFKLATLVAQIGGDDTMRDDMANQIDEWRSKDMLSEIEDSIPTTFNISRRFGLDWRRAFGLRLWYGTMTEEPIEMAVAQFADALRDGKEDVKPIPWFNEQDVDMGWKDPEPEQREDLLWGILKLYASSKLEIPANVEEVLAPENVSGHPLNARLSFQLFQIFRSRHEDPREREARQVGLPTVRYSDDLHSSFLSTTETSTEKDDQSESPLDELGDRITLTYGASLHTPDYWKTAIWVYAHLSSPHMREHYIRSVLAQFLTMDSVVETDPTYEYLTGDLKISTKWLHTAAALQAKTKGDSIGQAMHLIKAKELGEAHEVLCRTVGPDSVISRDYDNLRELMGGFDPAPPNWSHGGQIYFDYIELLDLTAKRASYRDNEERDQQIHDLLCKLQRALEVVAKNRWDQCELEERVALTEIAGTVADLVAKSKRAERARVLKLPLTEDLWLKHSIDLSTSYYRKVMAAK</sequence>
<evidence type="ECO:0000313" key="12">
    <source>
        <dbReference type="EMBL" id="KAF2866983.1"/>
    </source>
</evidence>
<feature type="region of interest" description="Disordered" evidence="10">
    <location>
        <begin position="1022"/>
        <end position="1060"/>
    </location>
</feature>
<dbReference type="GO" id="GO:0008139">
    <property type="term" value="F:nuclear localization sequence binding"/>
    <property type="evidence" value="ECO:0007669"/>
    <property type="project" value="TreeGrafter"/>
</dbReference>
<comment type="caution">
    <text evidence="12">The sequence shown here is derived from an EMBL/GenBank/DDBJ whole genome shotgun (WGS) entry which is preliminary data.</text>
</comment>
<dbReference type="InterPro" id="IPR007230">
    <property type="entry name" value="Nup98_auto-Pept-S59_dom"/>
</dbReference>
<feature type="compositionally biased region" description="Gly residues" evidence="10">
    <location>
        <begin position="454"/>
        <end position="463"/>
    </location>
</feature>
<dbReference type="Gene3D" id="3.30.1610.10">
    <property type="entry name" value="Peptidase S59, nucleoporin"/>
    <property type="match status" value="1"/>
</dbReference>
<evidence type="ECO:0000256" key="5">
    <source>
        <dbReference type="ARBA" id="ARBA00022816"/>
    </source>
</evidence>
<dbReference type="PANTHER" id="PTHR23198:SF6">
    <property type="entry name" value="NUCLEAR PORE COMPLEX PROTEIN NUP98-NUP96"/>
    <property type="match status" value="1"/>
</dbReference>
<feature type="compositionally biased region" description="Polar residues" evidence="10">
    <location>
        <begin position="565"/>
        <end position="576"/>
    </location>
</feature>
<dbReference type="GO" id="GO:0051028">
    <property type="term" value="P:mRNA transport"/>
    <property type="evidence" value="ECO:0007669"/>
    <property type="project" value="UniProtKB-KW"/>
</dbReference>
<dbReference type="OrthoDB" id="3797628at2759"/>
<accession>A0A7C8M6B2</accession>
<evidence type="ECO:0000256" key="9">
    <source>
        <dbReference type="ARBA" id="ARBA00023242"/>
    </source>
</evidence>
<dbReference type="Pfam" id="PF12110">
    <property type="entry name" value="Nup96"/>
    <property type="match status" value="2"/>
</dbReference>
<feature type="compositionally biased region" description="Low complexity" evidence="10">
    <location>
        <begin position="494"/>
        <end position="512"/>
    </location>
</feature>
<keyword evidence="7" id="KW-0811">Translocation</keyword>